<dbReference type="Proteomes" id="UP000290545">
    <property type="component" value="Unassembled WGS sequence"/>
</dbReference>
<dbReference type="RefSeq" id="WP_129005218.1">
    <property type="nucleotide sequence ID" value="NZ_SDHZ01000003.1"/>
</dbReference>
<name>A0A4Q1D1W8_9BACT</name>
<keyword evidence="7 9" id="KW-0472">Membrane</keyword>
<dbReference type="OrthoDB" id="9798188at2"/>
<dbReference type="EMBL" id="SDHZ01000003">
    <property type="protein sequence ID" value="RXK81821.1"/>
    <property type="molecule type" value="Genomic_DNA"/>
</dbReference>
<dbReference type="CDD" id="cd04590">
    <property type="entry name" value="CBS_pair_CorC_HlyC_assoc"/>
    <property type="match status" value="1"/>
</dbReference>
<evidence type="ECO:0000256" key="10">
    <source>
        <dbReference type="SAM" id="Phobius"/>
    </source>
</evidence>
<dbReference type="FunFam" id="3.10.580.10:FF:000002">
    <property type="entry name" value="Magnesium/cobalt efflux protein CorC"/>
    <property type="match status" value="1"/>
</dbReference>
<reference evidence="13 14" key="1">
    <citation type="submission" date="2019-01" db="EMBL/GenBank/DDBJ databases">
        <title>Filimonas sp. strain TTM-71.</title>
        <authorList>
            <person name="Chen W.-M."/>
        </authorList>
    </citation>
    <scope>NUCLEOTIDE SEQUENCE [LARGE SCALE GENOMIC DNA]</scope>
    <source>
        <strain evidence="13 14">TTM-71</strain>
    </source>
</reference>
<keyword evidence="6 8" id="KW-0129">CBS domain</keyword>
<dbReference type="AlphaFoldDB" id="A0A4Q1D1W8"/>
<dbReference type="PROSITE" id="PS51846">
    <property type="entry name" value="CNNM"/>
    <property type="match status" value="1"/>
</dbReference>
<organism evidence="13 14">
    <name type="scientific">Filimonas effusa</name>
    <dbReference type="NCBI Taxonomy" id="2508721"/>
    <lineage>
        <taxon>Bacteria</taxon>
        <taxon>Pseudomonadati</taxon>
        <taxon>Bacteroidota</taxon>
        <taxon>Chitinophagia</taxon>
        <taxon>Chitinophagales</taxon>
        <taxon>Chitinophagaceae</taxon>
        <taxon>Filimonas</taxon>
    </lineage>
</organism>
<dbReference type="Pfam" id="PF01595">
    <property type="entry name" value="CNNM"/>
    <property type="match status" value="1"/>
</dbReference>
<sequence length="437" mass="49066">MFFDIAITLVLVLLNGFFVAAEFAIVKVRASQLEVQAKTGNKVAVLARHIVSHLDGYLAATQLGITLASLGLGWTGEPVVAKIIIKIMSGLGLAIRPELAHDIALPIAFAVITILHIVFGELAPKSLAIQRSERTTLVVAYPLQFFYTIFRPFIWMLNSIANLLLKATGIQASHGSEVHSSEELKYIVTQGKESGMIKEGDFDIIINAFDFSNRMVKQVQIPRNQITAIDLYNFNEEALEKVIEDGYSRMPVYYKTFADIKGIVYLKDLLLRMRKNEPLNLEQIMRPAIFIPENMHIGKLLKEFQQKHHQMAIVVNEYGDITGIVTMEDLLEELVGEIQDEYDNEIPVVQQLNDTTFKVQASASLDDINELLPRPISKEGQIVTLAGILVFHFRRIPSLHEKVIVDNYEISIVQMKLNSIVTVIVKDLRPDKTSGDK</sequence>
<dbReference type="GO" id="GO:0050660">
    <property type="term" value="F:flavin adenine dinucleotide binding"/>
    <property type="evidence" value="ECO:0007669"/>
    <property type="project" value="InterPro"/>
</dbReference>
<proteinExistence type="predicted"/>
<feature type="transmembrane region" description="Helical" evidence="10">
    <location>
        <begin position="135"/>
        <end position="157"/>
    </location>
</feature>
<keyword evidence="3 9" id="KW-0812">Transmembrane</keyword>
<dbReference type="SUPFAM" id="SSF54631">
    <property type="entry name" value="CBS-domain pair"/>
    <property type="match status" value="1"/>
</dbReference>
<dbReference type="InterPro" id="IPR000644">
    <property type="entry name" value="CBS_dom"/>
</dbReference>
<evidence type="ECO:0000256" key="2">
    <source>
        <dbReference type="ARBA" id="ARBA00022475"/>
    </source>
</evidence>
<dbReference type="InterPro" id="IPR044751">
    <property type="entry name" value="Ion_transp-like_CBS"/>
</dbReference>
<dbReference type="Pfam" id="PF00571">
    <property type="entry name" value="CBS"/>
    <property type="match status" value="2"/>
</dbReference>
<dbReference type="Pfam" id="PF03471">
    <property type="entry name" value="CorC_HlyC"/>
    <property type="match status" value="1"/>
</dbReference>
<dbReference type="SMART" id="SM01091">
    <property type="entry name" value="CorC_HlyC"/>
    <property type="match status" value="1"/>
</dbReference>
<dbReference type="PANTHER" id="PTHR43099">
    <property type="entry name" value="UPF0053 PROTEIN YRKA"/>
    <property type="match status" value="1"/>
</dbReference>
<evidence type="ECO:0000256" key="1">
    <source>
        <dbReference type="ARBA" id="ARBA00004651"/>
    </source>
</evidence>
<dbReference type="InterPro" id="IPR046342">
    <property type="entry name" value="CBS_dom_sf"/>
</dbReference>
<evidence type="ECO:0000256" key="6">
    <source>
        <dbReference type="ARBA" id="ARBA00023122"/>
    </source>
</evidence>
<evidence type="ECO:0000313" key="14">
    <source>
        <dbReference type="Proteomes" id="UP000290545"/>
    </source>
</evidence>
<dbReference type="InterPro" id="IPR005170">
    <property type="entry name" value="Transptr-assoc_dom"/>
</dbReference>
<dbReference type="SUPFAM" id="SSF56176">
    <property type="entry name" value="FAD-binding/transporter-associated domain-like"/>
    <property type="match status" value="1"/>
</dbReference>
<dbReference type="PANTHER" id="PTHR43099:SF5">
    <property type="entry name" value="HLYC_CORC FAMILY TRANSPORTER"/>
    <property type="match status" value="1"/>
</dbReference>
<comment type="caution">
    <text evidence="13">The sequence shown here is derived from an EMBL/GenBank/DDBJ whole genome shotgun (WGS) entry which is preliminary data.</text>
</comment>
<evidence type="ECO:0000256" key="9">
    <source>
        <dbReference type="PROSITE-ProRule" id="PRU01193"/>
    </source>
</evidence>
<evidence type="ECO:0000259" key="11">
    <source>
        <dbReference type="PROSITE" id="PS51371"/>
    </source>
</evidence>
<evidence type="ECO:0000256" key="4">
    <source>
        <dbReference type="ARBA" id="ARBA00022737"/>
    </source>
</evidence>
<comment type="subcellular location">
    <subcellularLocation>
        <location evidence="1">Cell membrane</location>
        <topology evidence="1">Multi-pass membrane protein</topology>
    </subcellularLocation>
</comment>
<keyword evidence="4" id="KW-0677">Repeat</keyword>
<dbReference type="InterPro" id="IPR051676">
    <property type="entry name" value="UPF0053_domain"/>
</dbReference>
<evidence type="ECO:0000256" key="8">
    <source>
        <dbReference type="PROSITE-ProRule" id="PRU00703"/>
    </source>
</evidence>
<feature type="domain" description="CBS" evidence="11">
    <location>
        <begin position="284"/>
        <end position="341"/>
    </location>
</feature>
<dbReference type="InterPro" id="IPR016169">
    <property type="entry name" value="FAD-bd_PCMH_sub2"/>
</dbReference>
<feature type="domain" description="CNNM transmembrane" evidence="12">
    <location>
        <begin position="1"/>
        <end position="201"/>
    </location>
</feature>
<evidence type="ECO:0000256" key="3">
    <source>
        <dbReference type="ARBA" id="ARBA00022692"/>
    </source>
</evidence>
<keyword evidence="5 9" id="KW-1133">Transmembrane helix</keyword>
<accession>A0A4Q1D1W8</accession>
<evidence type="ECO:0000256" key="7">
    <source>
        <dbReference type="ARBA" id="ARBA00023136"/>
    </source>
</evidence>
<dbReference type="GO" id="GO:0005886">
    <property type="term" value="C:plasma membrane"/>
    <property type="evidence" value="ECO:0007669"/>
    <property type="project" value="UniProtKB-SubCell"/>
</dbReference>
<dbReference type="PROSITE" id="PS51371">
    <property type="entry name" value="CBS"/>
    <property type="match status" value="1"/>
</dbReference>
<evidence type="ECO:0000259" key="12">
    <source>
        <dbReference type="PROSITE" id="PS51846"/>
    </source>
</evidence>
<feature type="transmembrane region" description="Helical" evidence="10">
    <location>
        <begin position="103"/>
        <end position="123"/>
    </location>
</feature>
<dbReference type="InterPro" id="IPR036318">
    <property type="entry name" value="FAD-bd_PCMH-like_sf"/>
</dbReference>
<evidence type="ECO:0000313" key="13">
    <source>
        <dbReference type="EMBL" id="RXK81821.1"/>
    </source>
</evidence>
<protein>
    <submittedName>
        <fullName evidence="13">HlyC/CorC family transporter</fullName>
    </submittedName>
</protein>
<dbReference type="InterPro" id="IPR002550">
    <property type="entry name" value="CNNM"/>
</dbReference>
<keyword evidence="2" id="KW-1003">Cell membrane</keyword>
<gene>
    <name evidence="13" type="ORF">ESB13_18695</name>
</gene>
<feature type="transmembrane region" description="Helical" evidence="10">
    <location>
        <begin position="6"/>
        <end position="26"/>
    </location>
</feature>
<dbReference type="Gene3D" id="3.10.580.10">
    <property type="entry name" value="CBS-domain"/>
    <property type="match status" value="1"/>
</dbReference>
<keyword evidence="14" id="KW-1185">Reference proteome</keyword>
<dbReference type="Gene3D" id="3.30.465.10">
    <property type="match status" value="1"/>
</dbReference>
<evidence type="ECO:0000256" key="5">
    <source>
        <dbReference type="ARBA" id="ARBA00022989"/>
    </source>
</evidence>